<proteinExistence type="inferred from homology"/>
<evidence type="ECO:0000256" key="2">
    <source>
        <dbReference type="ARBA" id="ARBA00010323"/>
    </source>
</evidence>
<dbReference type="Pfam" id="PF03062">
    <property type="entry name" value="MBOAT"/>
    <property type="match status" value="1"/>
</dbReference>
<dbReference type="PANTHER" id="PTHR13285">
    <property type="entry name" value="ACYLTRANSFERASE"/>
    <property type="match status" value="1"/>
</dbReference>
<sequence length="527" mass="59935">MLFNSFEFLFAFLPVALLGFFLIGRDRQPIAQRRAILWLVVTSLFFYAWWNPANLALLGFSVIFNYCLSRQLGQAERSPSTRKLLLSFGIFVDLALIGYFKYANFFVDTVNQTARTEFHLAKIALPLAISFFTFQQIAYLVDTYRGTAQRYKFLEYTLVVTFFPHLIAGPIVRYQDILPQFAKESVYRFSGQCFSIGLTVFMAGLFKKMVFADRISGFANAAFGAAAQGVSLTFSEAWAGALSYALQLYFDFSGYSDMAIGLAYMFGIRFGINFDSPYKAISIIDFWRRWHITLSNFLRDYLYIPLGGSRQGTFRRHLNLMITMLLGGLWHGAGWTFVVWGGLHGAYLVINHQWRSLRRSLGHDLHQDPAWLRGMGWLTTFLAVVISWVIFRAHNLQTAGAILGAMLGMNGLALPQFLEARLGFLRSVGATFDGFTVNVGISQQYAVFGIAILLAIAWFTPNTQQWMGRYSPTLDQPIAANHPVWFEQFWQKLSWHPGKVWSAIVALLTAVSLLCFTRVSEFLYFQF</sequence>
<evidence type="ECO:0000256" key="10">
    <source>
        <dbReference type="SAM" id="Phobius"/>
    </source>
</evidence>
<evidence type="ECO:0000313" key="11">
    <source>
        <dbReference type="EMBL" id="MBW4660722.1"/>
    </source>
</evidence>
<accession>A0A951QDD3</accession>
<feature type="transmembrane region" description="Helical" evidence="10">
    <location>
        <begin position="186"/>
        <end position="206"/>
    </location>
</feature>
<feature type="transmembrane region" description="Helical" evidence="10">
    <location>
        <begin position="252"/>
        <end position="272"/>
    </location>
</feature>
<dbReference type="InterPro" id="IPR028362">
    <property type="entry name" value="AlgI"/>
</dbReference>
<keyword evidence="8 9" id="KW-0012">Acyltransferase</keyword>
<comment type="subcellular location">
    <subcellularLocation>
        <location evidence="1">Cell membrane</location>
        <topology evidence="1">Multi-pass membrane protein</topology>
    </subcellularLocation>
</comment>
<evidence type="ECO:0000256" key="7">
    <source>
        <dbReference type="ARBA" id="ARBA00023136"/>
    </source>
</evidence>
<keyword evidence="4 9" id="KW-0808">Transferase</keyword>
<dbReference type="EMBL" id="JAHHHD010000024">
    <property type="protein sequence ID" value="MBW4660722.1"/>
    <property type="molecule type" value="Genomic_DNA"/>
</dbReference>
<dbReference type="InterPro" id="IPR024194">
    <property type="entry name" value="Ac/AlaTfrase_AlgI/DltB"/>
</dbReference>
<dbReference type="GO" id="GO:0042121">
    <property type="term" value="P:alginic acid biosynthetic process"/>
    <property type="evidence" value="ECO:0007669"/>
    <property type="project" value="InterPro"/>
</dbReference>
<feature type="transmembrane region" description="Helical" evidence="10">
    <location>
        <begin position="35"/>
        <end position="50"/>
    </location>
</feature>
<evidence type="ECO:0000256" key="3">
    <source>
        <dbReference type="ARBA" id="ARBA00022475"/>
    </source>
</evidence>
<keyword evidence="6 10" id="KW-1133">Transmembrane helix</keyword>
<evidence type="ECO:0000256" key="8">
    <source>
        <dbReference type="ARBA" id="ARBA00023315"/>
    </source>
</evidence>
<feature type="transmembrane region" description="Helical" evidence="10">
    <location>
        <begin position="218"/>
        <end position="246"/>
    </location>
</feature>
<evidence type="ECO:0000256" key="6">
    <source>
        <dbReference type="ARBA" id="ARBA00022989"/>
    </source>
</evidence>
<dbReference type="Proteomes" id="UP000757435">
    <property type="component" value="Unassembled WGS sequence"/>
</dbReference>
<reference evidence="11" key="2">
    <citation type="journal article" date="2022" name="Microbiol. Resour. Announc.">
        <title>Metagenome Sequencing to Explore Phylogenomics of Terrestrial Cyanobacteria.</title>
        <authorList>
            <person name="Ward R.D."/>
            <person name="Stajich J.E."/>
            <person name="Johansen J.R."/>
            <person name="Huntemann M."/>
            <person name="Clum A."/>
            <person name="Foster B."/>
            <person name="Foster B."/>
            <person name="Roux S."/>
            <person name="Palaniappan K."/>
            <person name="Varghese N."/>
            <person name="Mukherjee S."/>
            <person name="Reddy T.B.K."/>
            <person name="Daum C."/>
            <person name="Copeland A."/>
            <person name="Chen I.A."/>
            <person name="Ivanova N.N."/>
            <person name="Kyrpides N.C."/>
            <person name="Shapiro N."/>
            <person name="Eloe-Fadrosh E.A."/>
            <person name="Pietrasiak N."/>
        </authorList>
    </citation>
    <scope>NUCLEOTIDE SEQUENCE</scope>
    <source>
        <strain evidence="11">UHER 2000/2452</strain>
    </source>
</reference>
<evidence type="ECO:0000313" key="12">
    <source>
        <dbReference type="Proteomes" id="UP000757435"/>
    </source>
</evidence>
<protein>
    <submittedName>
        <fullName evidence="11">MBOAT family protein</fullName>
    </submittedName>
</protein>
<dbReference type="GO" id="GO:0005886">
    <property type="term" value="C:plasma membrane"/>
    <property type="evidence" value="ECO:0007669"/>
    <property type="project" value="UniProtKB-SubCell"/>
</dbReference>
<name>A0A951QDD3_9CYAN</name>
<feature type="transmembrane region" description="Helical" evidence="10">
    <location>
        <begin position="370"/>
        <end position="391"/>
    </location>
</feature>
<evidence type="ECO:0000256" key="9">
    <source>
        <dbReference type="PIRNR" id="PIRNR016636"/>
    </source>
</evidence>
<feature type="transmembrane region" description="Helical" evidence="10">
    <location>
        <begin position="153"/>
        <end position="174"/>
    </location>
</feature>
<keyword evidence="7 9" id="KW-0472">Membrane</keyword>
<dbReference type="PIRSF" id="PIRSF500217">
    <property type="entry name" value="AlgI"/>
    <property type="match status" value="1"/>
</dbReference>
<gene>
    <name evidence="11" type="ORF">KME15_18770</name>
</gene>
<feature type="transmembrane region" description="Helical" evidence="10">
    <location>
        <begin position="84"/>
        <end position="103"/>
    </location>
</feature>
<comment type="caution">
    <text evidence="11">The sequence shown here is derived from an EMBL/GenBank/DDBJ whole genome shotgun (WGS) entry which is preliminary data.</text>
</comment>
<evidence type="ECO:0000256" key="1">
    <source>
        <dbReference type="ARBA" id="ARBA00004651"/>
    </source>
</evidence>
<organism evidence="11 12">
    <name type="scientific">Drouetiella hepatica Uher 2000/2452</name>
    <dbReference type="NCBI Taxonomy" id="904376"/>
    <lineage>
        <taxon>Bacteria</taxon>
        <taxon>Bacillati</taxon>
        <taxon>Cyanobacteriota</taxon>
        <taxon>Cyanophyceae</taxon>
        <taxon>Oculatellales</taxon>
        <taxon>Oculatellaceae</taxon>
        <taxon>Drouetiella</taxon>
    </lineage>
</organism>
<feature type="transmembrane region" description="Helical" evidence="10">
    <location>
        <begin position="320"/>
        <end position="350"/>
    </location>
</feature>
<feature type="transmembrane region" description="Helical" evidence="10">
    <location>
        <begin position="500"/>
        <end position="519"/>
    </location>
</feature>
<keyword evidence="5 10" id="KW-0812">Transmembrane</keyword>
<dbReference type="GO" id="GO:0016746">
    <property type="term" value="F:acyltransferase activity"/>
    <property type="evidence" value="ECO:0007669"/>
    <property type="project" value="UniProtKB-KW"/>
</dbReference>
<dbReference type="PANTHER" id="PTHR13285:SF23">
    <property type="entry name" value="TEICHOIC ACID D-ALANYLTRANSFERASE"/>
    <property type="match status" value="1"/>
</dbReference>
<feature type="transmembrane region" description="Helical" evidence="10">
    <location>
        <begin position="438"/>
        <end position="459"/>
    </location>
</feature>
<feature type="transmembrane region" description="Helical" evidence="10">
    <location>
        <begin position="398"/>
        <end position="418"/>
    </location>
</feature>
<dbReference type="AlphaFoldDB" id="A0A951QDD3"/>
<dbReference type="InterPro" id="IPR051085">
    <property type="entry name" value="MB_O-acyltransferase"/>
</dbReference>
<reference evidence="11" key="1">
    <citation type="submission" date="2021-05" db="EMBL/GenBank/DDBJ databases">
        <authorList>
            <person name="Pietrasiak N."/>
            <person name="Ward R."/>
            <person name="Stajich J.E."/>
            <person name="Kurbessoian T."/>
        </authorList>
    </citation>
    <scope>NUCLEOTIDE SEQUENCE</scope>
    <source>
        <strain evidence="11">UHER 2000/2452</strain>
    </source>
</reference>
<dbReference type="InterPro" id="IPR004299">
    <property type="entry name" value="MBOAT_fam"/>
</dbReference>
<evidence type="ECO:0000256" key="4">
    <source>
        <dbReference type="ARBA" id="ARBA00022679"/>
    </source>
</evidence>
<feature type="transmembrane region" description="Helical" evidence="10">
    <location>
        <begin position="6"/>
        <end position="23"/>
    </location>
</feature>
<dbReference type="PIRSF" id="PIRSF016636">
    <property type="entry name" value="AlgI_DltB"/>
    <property type="match status" value="1"/>
</dbReference>
<evidence type="ECO:0000256" key="5">
    <source>
        <dbReference type="ARBA" id="ARBA00022692"/>
    </source>
</evidence>
<keyword evidence="3 9" id="KW-1003">Cell membrane</keyword>
<comment type="similarity">
    <text evidence="2 9">Belongs to the membrane-bound acyltransferase family.</text>
</comment>